<dbReference type="HOGENOM" id="CLU_566225_0_0_1"/>
<dbReference type="eggNOG" id="ENOG502R1CD">
    <property type="taxonomic scope" value="Eukaryota"/>
</dbReference>
<evidence type="ECO:0000256" key="2">
    <source>
        <dbReference type="SAM" id="Phobius"/>
    </source>
</evidence>
<name>N1Q341_DOTSN</name>
<sequence length="482" mass="46578">MAGINIGGLHAGVGGDGADVSINGHDVGVGWNGNGGNVQGNGGAGISINGHGVGDGVDGNAGVGSNAGSTHGAYVGESPDGQAQVAAGSSDADSAGSASANTDTSSQGQVDAQQPAGPPPAANGAAGQASGQGQVNPRPPPPAAPAGTGAGQGVGVGAGAGAGVGAGLGIGSDQPLAPLPNHGSGVACTIQGGPARLLYLPPSDAGRDNSPTSAIGATTSTGAGVIPTPAAGGLPPKNQPVTAWANTFNPDYCYISFSTLYATSSGSTVGPTFSNALIPFKTAEISTICASQPTGAAGDAERDATQFSLAGLSMTGDNNTGCFHIVAPPRIGKFIPSWDNGLYWNVSFQQPQVILPEGGAQNPPADCAVCATPAFSPPAGTAYPTMVNEGYPQEYSPATETAPPGVSAASYGQFTATRPDLASPTITGSPTSPFGSIGSNVSIANTSSSQPTMYTGEAALAGVSGGKFGIFVALVPLLLALI</sequence>
<keyword evidence="4" id="KW-1185">Reference proteome</keyword>
<dbReference type="OMA" id="WANTFNP"/>
<evidence type="ECO:0000256" key="1">
    <source>
        <dbReference type="SAM" id="MobiDB-lite"/>
    </source>
</evidence>
<reference evidence="4" key="1">
    <citation type="journal article" date="2012" name="PLoS Genet.">
        <title>The genomes of the fungal plant pathogens Cladosporium fulvum and Dothistroma septosporum reveal adaptation to different hosts and lifestyles but also signatures of common ancestry.</title>
        <authorList>
            <person name="de Wit P.J.G.M."/>
            <person name="van der Burgt A."/>
            <person name="Oekmen B."/>
            <person name="Stergiopoulos I."/>
            <person name="Abd-Elsalam K.A."/>
            <person name="Aerts A.L."/>
            <person name="Bahkali A.H."/>
            <person name="Beenen H.G."/>
            <person name="Chettri P."/>
            <person name="Cox M.P."/>
            <person name="Datema E."/>
            <person name="de Vries R.P."/>
            <person name="Dhillon B."/>
            <person name="Ganley A.R."/>
            <person name="Griffiths S.A."/>
            <person name="Guo Y."/>
            <person name="Hamelin R.C."/>
            <person name="Henrissat B."/>
            <person name="Kabir M.S."/>
            <person name="Jashni M.K."/>
            <person name="Kema G."/>
            <person name="Klaubauf S."/>
            <person name="Lapidus A."/>
            <person name="Levasseur A."/>
            <person name="Lindquist E."/>
            <person name="Mehrabi R."/>
            <person name="Ohm R.A."/>
            <person name="Owen T.J."/>
            <person name="Salamov A."/>
            <person name="Schwelm A."/>
            <person name="Schijlen E."/>
            <person name="Sun H."/>
            <person name="van den Burg H.A."/>
            <person name="van Ham R.C.H.J."/>
            <person name="Zhang S."/>
            <person name="Goodwin S.B."/>
            <person name="Grigoriev I.V."/>
            <person name="Collemare J."/>
            <person name="Bradshaw R.E."/>
        </authorList>
    </citation>
    <scope>NUCLEOTIDE SEQUENCE [LARGE SCALE GENOMIC DNA]</scope>
    <source>
        <strain evidence="4">NZE10 / CBS 128990</strain>
    </source>
</reference>
<feature type="compositionally biased region" description="Low complexity" evidence="1">
    <location>
        <begin position="86"/>
        <end position="115"/>
    </location>
</feature>
<dbReference type="Proteomes" id="UP000016933">
    <property type="component" value="Unassembled WGS sequence"/>
</dbReference>
<dbReference type="OrthoDB" id="3650696at2759"/>
<dbReference type="EMBL" id="KB446535">
    <property type="protein sequence ID" value="EME48899.1"/>
    <property type="molecule type" value="Genomic_DNA"/>
</dbReference>
<gene>
    <name evidence="3" type="ORF">DOTSEDRAFT_76390</name>
</gene>
<keyword evidence="2" id="KW-0472">Membrane</keyword>
<dbReference type="STRING" id="675120.N1Q341"/>
<keyword evidence="2" id="KW-0812">Transmembrane</keyword>
<evidence type="ECO:0000313" key="4">
    <source>
        <dbReference type="Proteomes" id="UP000016933"/>
    </source>
</evidence>
<evidence type="ECO:0000313" key="3">
    <source>
        <dbReference type="EMBL" id="EME48899.1"/>
    </source>
</evidence>
<protein>
    <submittedName>
        <fullName evidence="3">Uncharacterized protein</fullName>
    </submittedName>
</protein>
<dbReference type="AlphaFoldDB" id="N1Q341"/>
<feature type="transmembrane region" description="Helical" evidence="2">
    <location>
        <begin position="458"/>
        <end position="481"/>
    </location>
</feature>
<reference evidence="3 4" key="2">
    <citation type="journal article" date="2012" name="PLoS Pathog.">
        <title>Diverse lifestyles and strategies of plant pathogenesis encoded in the genomes of eighteen Dothideomycetes fungi.</title>
        <authorList>
            <person name="Ohm R.A."/>
            <person name="Feau N."/>
            <person name="Henrissat B."/>
            <person name="Schoch C.L."/>
            <person name="Horwitz B.A."/>
            <person name="Barry K.W."/>
            <person name="Condon B.J."/>
            <person name="Copeland A.C."/>
            <person name="Dhillon B."/>
            <person name="Glaser F."/>
            <person name="Hesse C.N."/>
            <person name="Kosti I."/>
            <person name="LaButti K."/>
            <person name="Lindquist E.A."/>
            <person name="Lucas S."/>
            <person name="Salamov A.A."/>
            <person name="Bradshaw R.E."/>
            <person name="Ciuffetti L."/>
            <person name="Hamelin R.C."/>
            <person name="Kema G.H.J."/>
            <person name="Lawrence C."/>
            <person name="Scott J.A."/>
            <person name="Spatafora J.W."/>
            <person name="Turgeon B.G."/>
            <person name="de Wit P.J.G.M."/>
            <person name="Zhong S."/>
            <person name="Goodwin S.B."/>
            <person name="Grigoriev I.V."/>
        </authorList>
    </citation>
    <scope>NUCLEOTIDE SEQUENCE [LARGE SCALE GENOMIC DNA]</scope>
    <source>
        <strain evidence="4">NZE10 / CBS 128990</strain>
    </source>
</reference>
<proteinExistence type="predicted"/>
<feature type="compositionally biased region" description="Low complexity" evidence="1">
    <location>
        <begin position="122"/>
        <end position="136"/>
    </location>
</feature>
<keyword evidence="2" id="KW-1133">Transmembrane helix</keyword>
<organism evidence="3 4">
    <name type="scientific">Dothistroma septosporum (strain NZE10 / CBS 128990)</name>
    <name type="common">Red band needle blight fungus</name>
    <name type="synonym">Mycosphaerella pini</name>
    <dbReference type="NCBI Taxonomy" id="675120"/>
    <lineage>
        <taxon>Eukaryota</taxon>
        <taxon>Fungi</taxon>
        <taxon>Dikarya</taxon>
        <taxon>Ascomycota</taxon>
        <taxon>Pezizomycotina</taxon>
        <taxon>Dothideomycetes</taxon>
        <taxon>Dothideomycetidae</taxon>
        <taxon>Mycosphaerellales</taxon>
        <taxon>Mycosphaerellaceae</taxon>
        <taxon>Dothistroma</taxon>
    </lineage>
</organism>
<accession>N1Q341</accession>
<feature type="region of interest" description="Disordered" evidence="1">
    <location>
        <begin position="57"/>
        <end position="151"/>
    </location>
</feature>